<dbReference type="RefSeq" id="WP_159299775.1">
    <property type="nucleotide sequence ID" value="NZ_JBAKFE010000003.1"/>
</dbReference>
<comment type="similarity">
    <text evidence="1 3">Belongs to the PAPS reductase family. CysH subfamily.</text>
</comment>
<name>A0ABV3RYI4_9GAMM</name>
<dbReference type="InterPro" id="IPR014729">
    <property type="entry name" value="Rossmann-like_a/b/a_fold"/>
</dbReference>
<keyword evidence="2 3" id="KW-0560">Oxidoreductase</keyword>
<dbReference type="EC" id="1.8.4.8" evidence="3"/>
<dbReference type="InterPro" id="IPR002500">
    <property type="entry name" value="PAPS_reduct_dom"/>
</dbReference>
<dbReference type="NCBIfam" id="TIGR00434">
    <property type="entry name" value="cysH"/>
    <property type="match status" value="1"/>
</dbReference>
<dbReference type="PANTHER" id="PTHR46509:SF1">
    <property type="entry name" value="PHOSPHOADENOSINE PHOSPHOSULFATE REDUCTASE"/>
    <property type="match status" value="1"/>
</dbReference>
<dbReference type="SUPFAM" id="SSF52402">
    <property type="entry name" value="Adenine nucleotide alpha hydrolases-like"/>
    <property type="match status" value="1"/>
</dbReference>
<reference evidence="5 6" key="1">
    <citation type="submission" date="2024-02" db="EMBL/GenBank/DDBJ databases">
        <title>New especies of Spiribacter isolated from saline water.</title>
        <authorList>
            <person name="Leon M.J."/>
            <person name="De La Haba R."/>
            <person name="Sanchez-Porro C."/>
            <person name="Ventosa A."/>
        </authorList>
    </citation>
    <scope>NUCLEOTIDE SEQUENCE [LARGE SCALE GENOMIC DNA]</scope>
    <source>
        <strain evidence="6">ag22IC6-196</strain>
    </source>
</reference>
<dbReference type="GO" id="GO:0004604">
    <property type="term" value="F:phosphoadenylyl-sulfate reductase (thioredoxin) activity"/>
    <property type="evidence" value="ECO:0007669"/>
    <property type="project" value="UniProtKB-EC"/>
</dbReference>
<comment type="caution">
    <text evidence="3">Lacks conserved residue(s) required for the propagation of feature annotation.</text>
</comment>
<comment type="caution">
    <text evidence="5">The sequence shown here is derived from an EMBL/GenBank/DDBJ whole genome shotgun (WGS) entry which is preliminary data.</text>
</comment>
<comment type="catalytic activity">
    <reaction evidence="3">
        <text>[thioredoxin]-disulfide + sulfite + adenosine 3',5'-bisphosphate + 2 H(+) = [thioredoxin]-dithiol + 3'-phosphoadenylyl sulfate</text>
        <dbReference type="Rhea" id="RHEA:11724"/>
        <dbReference type="Rhea" id="RHEA-COMP:10698"/>
        <dbReference type="Rhea" id="RHEA-COMP:10700"/>
        <dbReference type="ChEBI" id="CHEBI:15378"/>
        <dbReference type="ChEBI" id="CHEBI:17359"/>
        <dbReference type="ChEBI" id="CHEBI:29950"/>
        <dbReference type="ChEBI" id="CHEBI:50058"/>
        <dbReference type="ChEBI" id="CHEBI:58339"/>
        <dbReference type="ChEBI" id="CHEBI:58343"/>
        <dbReference type="EC" id="1.8.4.8"/>
    </reaction>
</comment>
<dbReference type="InterPro" id="IPR004511">
    <property type="entry name" value="PAPS/APS_Rdtase"/>
</dbReference>
<dbReference type="CDD" id="cd23945">
    <property type="entry name" value="PAPS_reductase"/>
    <property type="match status" value="1"/>
</dbReference>
<evidence type="ECO:0000259" key="4">
    <source>
        <dbReference type="Pfam" id="PF01507"/>
    </source>
</evidence>
<evidence type="ECO:0000256" key="3">
    <source>
        <dbReference type="HAMAP-Rule" id="MF_00063"/>
    </source>
</evidence>
<comment type="subcellular location">
    <subcellularLocation>
        <location evidence="3">Cytoplasm</location>
    </subcellularLocation>
</comment>
<dbReference type="PIRSF" id="PIRSF000857">
    <property type="entry name" value="PAPS_reductase"/>
    <property type="match status" value="1"/>
</dbReference>
<feature type="domain" description="Phosphoadenosine phosphosulphate reductase" evidence="4">
    <location>
        <begin position="34"/>
        <end position="206"/>
    </location>
</feature>
<organism evidence="5 6">
    <name type="scientific">Spiribacter roseus</name>
    <dbReference type="NCBI Taxonomy" id="1855875"/>
    <lineage>
        <taxon>Bacteria</taxon>
        <taxon>Pseudomonadati</taxon>
        <taxon>Pseudomonadota</taxon>
        <taxon>Gammaproteobacteria</taxon>
        <taxon>Chromatiales</taxon>
        <taxon>Ectothiorhodospiraceae</taxon>
        <taxon>Spiribacter</taxon>
    </lineage>
</organism>
<evidence type="ECO:0000313" key="5">
    <source>
        <dbReference type="EMBL" id="MEX0373255.1"/>
    </source>
</evidence>
<dbReference type="Proteomes" id="UP001556636">
    <property type="component" value="Unassembled WGS sequence"/>
</dbReference>
<dbReference type="PANTHER" id="PTHR46509">
    <property type="entry name" value="PHOSPHOADENOSINE PHOSPHOSULFATE REDUCTASE"/>
    <property type="match status" value="1"/>
</dbReference>
<gene>
    <name evidence="3" type="primary">cysH</name>
    <name evidence="5" type="ORF">V6X51_07355</name>
</gene>
<evidence type="ECO:0000256" key="2">
    <source>
        <dbReference type="ARBA" id="ARBA00023002"/>
    </source>
</evidence>
<evidence type="ECO:0000256" key="1">
    <source>
        <dbReference type="ARBA" id="ARBA00009732"/>
    </source>
</evidence>
<dbReference type="EMBL" id="JBAKFG010000003">
    <property type="protein sequence ID" value="MEX0373255.1"/>
    <property type="molecule type" value="Genomic_DNA"/>
</dbReference>
<comment type="function">
    <text evidence="3">Catalyzes the formation of sulfite from phosphoadenosine 5'-phosphosulfate (PAPS) using thioredoxin as an electron donor.</text>
</comment>
<dbReference type="Gene3D" id="3.40.50.620">
    <property type="entry name" value="HUPs"/>
    <property type="match status" value="1"/>
</dbReference>
<accession>A0ABV3RYI4</accession>
<dbReference type="HAMAP" id="MF_00063">
    <property type="entry name" value="CysH"/>
    <property type="match status" value="1"/>
</dbReference>
<proteinExistence type="inferred from homology"/>
<dbReference type="NCBIfam" id="NF002537">
    <property type="entry name" value="PRK02090.1"/>
    <property type="match status" value="1"/>
</dbReference>
<protein>
    <recommendedName>
        <fullName evidence="3">Phosphoadenosine 5'-phosphosulfate reductase</fullName>
        <shortName evidence="3">PAPS reductase</shortName>
        <ecNumber evidence="3">1.8.4.8</ecNumber>
    </recommendedName>
    <alternativeName>
        <fullName evidence="3">3'-phosphoadenylylsulfate reductase</fullName>
    </alternativeName>
    <alternativeName>
        <fullName evidence="3">PAPS reductase, thioredoxin dependent</fullName>
    </alternativeName>
    <alternativeName>
        <fullName evidence="3">PAPS sulfotransferase</fullName>
    </alternativeName>
    <alternativeName>
        <fullName evidence="3">PAdoPS reductase</fullName>
    </alternativeName>
</protein>
<keyword evidence="6" id="KW-1185">Reference proteome</keyword>
<evidence type="ECO:0000313" key="6">
    <source>
        <dbReference type="Proteomes" id="UP001556636"/>
    </source>
</evidence>
<feature type="active site" description="Nucleophile; cysteine thiosulfonate intermediate" evidence="3">
    <location>
        <position position="225"/>
    </location>
</feature>
<sequence>MVDRIDRGEQGDGLAEMSATDRVRWGLETLPGRAVLSSSFGNQAAVLLHMTTSIQADIPVVFIDTGYHFAETYRFVEQLTKRLDLNLHVFSAARSAAWQETIDGKRWEQGGDALRRYNDENKVEPMRRALDELQAGVWISGLRRVQSASRSDIAFRESRWGVEKLHPLADWSDYDVHQYLTRYALPYHPLREAGYISIGDWHTTRAVGDVTDSEDLRFGGYFRECGLHR</sequence>
<dbReference type="Pfam" id="PF01507">
    <property type="entry name" value="PAPS_reduct"/>
    <property type="match status" value="1"/>
</dbReference>
<comment type="pathway">
    <text evidence="3">Sulfur metabolism; hydrogen sulfide biosynthesis; sulfite from sulfate: step 3/3.</text>
</comment>
<keyword evidence="3" id="KW-0963">Cytoplasm</keyword>